<protein>
    <submittedName>
        <fullName evidence="2">EB module</fullName>
    </submittedName>
</protein>
<dbReference type="SMART" id="SM00289">
    <property type="entry name" value="WR1"/>
    <property type="match status" value="2"/>
</dbReference>
<organism evidence="2 3">
    <name type="scientific">Dictyocaulus viviparus</name>
    <name type="common">Bovine lungworm</name>
    <dbReference type="NCBI Taxonomy" id="29172"/>
    <lineage>
        <taxon>Eukaryota</taxon>
        <taxon>Metazoa</taxon>
        <taxon>Ecdysozoa</taxon>
        <taxon>Nematoda</taxon>
        <taxon>Chromadorea</taxon>
        <taxon>Rhabditida</taxon>
        <taxon>Rhabditina</taxon>
        <taxon>Rhabditomorpha</taxon>
        <taxon>Strongyloidea</taxon>
        <taxon>Metastrongylidae</taxon>
        <taxon>Dictyocaulus</taxon>
    </lineage>
</organism>
<feature type="domain" description="EB" evidence="1">
    <location>
        <begin position="9"/>
        <end position="57"/>
    </location>
</feature>
<dbReference type="AlphaFoldDB" id="A0A0D8Y6Y6"/>
<reference evidence="3" key="2">
    <citation type="journal article" date="2016" name="Sci. Rep.">
        <title>Dictyocaulus viviparus genome, variome and transcriptome elucidate lungworm biology and support future intervention.</title>
        <authorList>
            <person name="McNulty S.N."/>
            <person name="Strube C."/>
            <person name="Rosa B.A."/>
            <person name="Martin J.C."/>
            <person name="Tyagi R."/>
            <person name="Choi Y.J."/>
            <person name="Wang Q."/>
            <person name="Hallsworth Pepin K."/>
            <person name="Zhang X."/>
            <person name="Ozersky P."/>
            <person name="Wilson R.K."/>
            <person name="Sternberg P.W."/>
            <person name="Gasser R.B."/>
            <person name="Mitreva M."/>
        </authorList>
    </citation>
    <scope>NUCLEOTIDE SEQUENCE [LARGE SCALE GENOMIC DNA]</scope>
    <source>
        <strain evidence="3">HannoverDv2000</strain>
    </source>
</reference>
<evidence type="ECO:0000259" key="1">
    <source>
        <dbReference type="Pfam" id="PF01683"/>
    </source>
</evidence>
<proteinExistence type="predicted"/>
<dbReference type="InterPro" id="IPR053014">
    <property type="entry name" value="Cuticle_assoc_divergent"/>
</dbReference>
<name>A0A0D8Y6Y6_DICVI</name>
<sequence>MEKMESFVCKSNEVLIGDQCYSLVKINGRCMFNEQCLGGSVCHSNVCRCPQNTFNNGDGRKTLTSTNEQSLRLGSTSLCASTTEDVVYETSSMIPINCLMDRCPYGSYCHLNKRLQRYFCCKQKQDGSGDTERCSNPLQSVVYENGNAINCLLTRCPTNSRCEYSSTAQHRNTTGRTFQFSLIVIRGYR</sequence>
<dbReference type="Pfam" id="PF01683">
    <property type="entry name" value="EB"/>
    <property type="match status" value="1"/>
</dbReference>
<dbReference type="OrthoDB" id="5874482at2759"/>
<dbReference type="InterPro" id="IPR006150">
    <property type="entry name" value="Cys_repeat_1"/>
</dbReference>
<evidence type="ECO:0000313" key="3">
    <source>
        <dbReference type="Proteomes" id="UP000053766"/>
    </source>
</evidence>
<evidence type="ECO:0000313" key="2">
    <source>
        <dbReference type="EMBL" id="KJH52495.1"/>
    </source>
</evidence>
<dbReference type="PANTHER" id="PTHR46339">
    <property type="entry name" value="PROTEIN CBG15282-RELATED"/>
    <property type="match status" value="1"/>
</dbReference>
<dbReference type="InterPro" id="IPR006149">
    <property type="entry name" value="EB_dom"/>
</dbReference>
<dbReference type="STRING" id="29172.A0A0D8Y6Y6"/>
<dbReference type="EMBL" id="KN716164">
    <property type="protein sequence ID" value="KJH52495.1"/>
    <property type="molecule type" value="Genomic_DNA"/>
</dbReference>
<dbReference type="Proteomes" id="UP000053766">
    <property type="component" value="Unassembled WGS sequence"/>
</dbReference>
<keyword evidence="3" id="KW-1185">Reference proteome</keyword>
<gene>
    <name evidence="2" type="ORF">DICVIV_01341</name>
</gene>
<reference evidence="2 3" key="1">
    <citation type="submission" date="2013-11" db="EMBL/GenBank/DDBJ databases">
        <title>Draft genome of the bovine lungworm Dictyocaulus viviparus.</title>
        <authorList>
            <person name="Mitreva M."/>
        </authorList>
    </citation>
    <scope>NUCLEOTIDE SEQUENCE [LARGE SCALE GENOMIC DNA]</scope>
    <source>
        <strain evidence="2 3">HannoverDv2000</strain>
    </source>
</reference>
<accession>A0A0D8Y6Y6</accession>
<dbReference type="PANTHER" id="PTHR46339:SF14">
    <property type="entry name" value="BPTI_KUNITZ INHIBITOR DOMAIN-CONTAINING PROTEIN"/>
    <property type="match status" value="1"/>
</dbReference>